<evidence type="ECO:0000256" key="1">
    <source>
        <dbReference type="ARBA" id="ARBA00005189"/>
    </source>
</evidence>
<keyword evidence="6" id="KW-0472">Membrane</keyword>
<evidence type="ECO:0000256" key="6">
    <source>
        <dbReference type="SAM" id="Phobius"/>
    </source>
</evidence>
<keyword evidence="6" id="KW-1133">Transmembrane helix</keyword>
<comment type="caution">
    <text evidence="8">The sequence shown here is derived from an EMBL/GenBank/DDBJ whole genome shotgun (WGS) entry which is preliminary data.</text>
</comment>
<dbReference type="GO" id="GO:0006654">
    <property type="term" value="P:phosphatidic acid biosynthetic process"/>
    <property type="evidence" value="ECO:0007669"/>
    <property type="project" value="TreeGrafter"/>
</dbReference>
<sequence length="256" mass="28807">MQKLLAYPLTVLYLIVFGLTLLVFHPIQWVCFNVFGYEAHRKSVALLNLCLMRSTHILGTTYSFENKNDLPTDRPLLIVPNHQSLHDISPIIWYMRKWHPKFVSKSELGRGIPSVSYNLRHGGSVLINRKDSRQSLIEISKLGRYIEEHHRSAVIFPEGTRSLTGHPKPFKLTGLKVLMRNAPSALVVPVSIDNSWKMLRYGKFPNGIGNHISFKVHPPIEITADLDAVIAATEKAVVSGVTSFKKTSQTNEATDA</sequence>
<dbReference type="SMART" id="SM00563">
    <property type="entry name" value="PlsC"/>
    <property type="match status" value="1"/>
</dbReference>
<accession>A0A0F9N3E1</accession>
<organism evidence="8">
    <name type="scientific">marine sediment metagenome</name>
    <dbReference type="NCBI Taxonomy" id="412755"/>
    <lineage>
        <taxon>unclassified sequences</taxon>
        <taxon>metagenomes</taxon>
        <taxon>ecological metagenomes</taxon>
    </lineage>
</organism>
<keyword evidence="3" id="KW-0808">Transferase</keyword>
<feature type="transmembrane region" description="Helical" evidence="6">
    <location>
        <begin position="12"/>
        <end position="35"/>
    </location>
</feature>
<dbReference type="CDD" id="cd07989">
    <property type="entry name" value="LPLAT_AGPAT-like"/>
    <property type="match status" value="1"/>
</dbReference>
<gene>
    <name evidence="8" type="ORF">LCGC14_0999500</name>
</gene>
<keyword evidence="2" id="KW-0444">Lipid biosynthesis</keyword>
<evidence type="ECO:0000313" key="8">
    <source>
        <dbReference type="EMBL" id="KKN14105.1"/>
    </source>
</evidence>
<evidence type="ECO:0000256" key="2">
    <source>
        <dbReference type="ARBA" id="ARBA00022516"/>
    </source>
</evidence>
<dbReference type="Pfam" id="PF01553">
    <property type="entry name" value="Acyltransferase"/>
    <property type="match status" value="1"/>
</dbReference>
<dbReference type="SUPFAM" id="SSF69593">
    <property type="entry name" value="Glycerol-3-phosphate (1)-acyltransferase"/>
    <property type="match status" value="1"/>
</dbReference>
<dbReference type="PANTHER" id="PTHR10434:SF64">
    <property type="entry name" value="1-ACYL-SN-GLYCEROL-3-PHOSPHATE ACYLTRANSFERASE-RELATED"/>
    <property type="match status" value="1"/>
</dbReference>
<protein>
    <recommendedName>
        <fullName evidence="7">Phospholipid/glycerol acyltransferase domain-containing protein</fullName>
    </recommendedName>
</protein>
<dbReference type="EMBL" id="LAZR01003852">
    <property type="protein sequence ID" value="KKN14105.1"/>
    <property type="molecule type" value="Genomic_DNA"/>
</dbReference>
<keyword evidence="6" id="KW-0812">Transmembrane</keyword>
<keyword evidence="4" id="KW-0443">Lipid metabolism</keyword>
<evidence type="ECO:0000256" key="5">
    <source>
        <dbReference type="ARBA" id="ARBA00023315"/>
    </source>
</evidence>
<dbReference type="GO" id="GO:0003841">
    <property type="term" value="F:1-acylglycerol-3-phosphate O-acyltransferase activity"/>
    <property type="evidence" value="ECO:0007669"/>
    <property type="project" value="TreeGrafter"/>
</dbReference>
<keyword evidence="5" id="KW-0012">Acyltransferase</keyword>
<comment type="pathway">
    <text evidence="1">Lipid metabolism.</text>
</comment>
<dbReference type="InterPro" id="IPR002123">
    <property type="entry name" value="Plipid/glycerol_acylTrfase"/>
</dbReference>
<dbReference type="PANTHER" id="PTHR10434">
    <property type="entry name" value="1-ACYL-SN-GLYCEROL-3-PHOSPHATE ACYLTRANSFERASE"/>
    <property type="match status" value="1"/>
</dbReference>
<feature type="domain" description="Phospholipid/glycerol acyltransferase" evidence="7">
    <location>
        <begin position="76"/>
        <end position="195"/>
    </location>
</feature>
<dbReference type="AlphaFoldDB" id="A0A0F9N3E1"/>
<evidence type="ECO:0000259" key="7">
    <source>
        <dbReference type="SMART" id="SM00563"/>
    </source>
</evidence>
<proteinExistence type="predicted"/>
<evidence type="ECO:0000256" key="4">
    <source>
        <dbReference type="ARBA" id="ARBA00023098"/>
    </source>
</evidence>
<name>A0A0F9N3E1_9ZZZZ</name>
<evidence type="ECO:0000256" key="3">
    <source>
        <dbReference type="ARBA" id="ARBA00022679"/>
    </source>
</evidence>
<reference evidence="8" key="1">
    <citation type="journal article" date="2015" name="Nature">
        <title>Complex archaea that bridge the gap between prokaryotes and eukaryotes.</title>
        <authorList>
            <person name="Spang A."/>
            <person name="Saw J.H."/>
            <person name="Jorgensen S.L."/>
            <person name="Zaremba-Niedzwiedzka K."/>
            <person name="Martijn J."/>
            <person name="Lind A.E."/>
            <person name="van Eijk R."/>
            <person name="Schleper C."/>
            <person name="Guy L."/>
            <person name="Ettema T.J."/>
        </authorList>
    </citation>
    <scope>NUCLEOTIDE SEQUENCE</scope>
</reference>